<evidence type="ECO:0000313" key="3">
    <source>
        <dbReference type="Proteomes" id="UP000564677"/>
    </source>
</evidence>
<organism evidence="2 3">
    <name type="scientific">Sphingomonas leidyi</name>
    <dbReference type="NCBI Taxonomy" id="68569"/>
    <lineage>
        <taxon>Bacteria</taxon>
        <taxon>Pseudomonadati</taxon>
        <taxon>Pseudomonadota</taxon>
        <taxon>Alphaproteobacteria</taxon>
        <taxon>Sphingomonadales</taxon>
        <taxon>Sphingomonadaceae</taxon>
        <taxon>Sphingomonas</taxon>
    </lineage>
</organism>
<dbReference type="RefSeq" id="WP_167298017.1">
    <property type="nucleotide sequence ID" value="NZ_JAASQV010000001.1"/>
</dbReference>
<protein>
    <submittedName>
        <fullName evidence="2">Uncharacterized protein</fullName>
    </submittedName>
</protein>
<reference evidence="2 3" key="1">
    <citation type="submission" date="2020-03" db="EMBL/GenBank/DDBJ databases">
        <title>Genomic Encyclopedia of Type Strains, Phase IV (KMG-IV): sequencing the most valuable type-strain genomes for metagenomic binning, comparative biology and taxonomic classification.</title>
        <authorList>
            <person name="Goeker M."/>
        </authorList>
    </citation>
    <scope>NUCLEOTIDE SEQUENCE [LARGE SCALE GENOMIC DNA]</scope>
    <source>
        <strain evidence="2 3">DSM 4733</strain>
    </source>
</reference>
<evidence type="ECO:0000256" key="1">
    <source>
        <dbReference type="SAM" id="MobiDB-lite"/>
    </source>
</evidence>
<dbReference type="AlphaFoldDB" id="A0A7X5UWC8"/>
<dbReference type="Proteomes" id="UP000564677">
    <property type="component" value="Unassembled WGS sequence"/>
</dbReference>
<feature type="region of interest" description="Disordered" evidence="1">
    <location>
        <begin position="267"/>
        <end position="286"/>
    </location>
</feature>
<sequence length="286" mass="29669">MKIGIAAPLALSLLGAAPPLPQKAPGETCSVHYSRILLGNYEQPTAKRTLPALMVAGTASPGGQAFNFFDDDGFLTLAMLVSAWQAGGQTAANLTADVTVDRGDIVLMEYVSRVGSGYFQAILDYAATRNDLTAQQVIEVDQAKAQLALFQRMGTQARASLAANGGDGTNPTLPRHFITDLGGYLETLRPSASQAVNSHYNDLATQKTSRLCDPDAPSALLGRMLCDRNLGTGAVRATPYCRSSAGITSPARALVCEVHGVDGKSSATNCTDGAGGKSVPAPPAGD</sequence>
<proteinExistence type="predicted"/>
<gene>
    <name evidence="2" type="ORF">FHR20_000435</name>
</gene>
<comment type="caution">
    <text evidence="2">The sequence shown here is derived from an EMBL/GenBank/DDBJ whole genome shotgun (WGS) entry which is preliminary data.</text>
</comment>
<accession>A0A7X5UWC8</accession>
<dbReference type="EMBL" id="JAASQV010000001">
    <property type="protein sequence ID" value="NIJ63504.1"/>
    <property type="molecule type" value="Genomic_DNA"/>
</dbReference>
<name>A0A7X5UWC8_9SPHN</name>
<evidence type="ECO:0000313" key="2">
    <source>
        <dbReference type="EMBL" id="NIJ63504.1"/>
    </source>
</evidence>
<keyword evidence="3" id="KW-1185">Reference proteome</keyword>